<dbReference type="AlphaFoldDB" id="D5U6B5"/>
<dbReference type="InterPro" id="IPR029060">
    <property type="entry name" value="PIN-like_dom_sf"/>
</dbReference>
<dbReference type="STRING" id="526224.Bmur_2545"/>
<protein>
    <recommendedName>
        <fullName evidence="1">PIN domain-containing protein</fullName>
    </recommendedName>
</protein>
<dbReference type="RefSeq" id="WP_013114951.1">
    <property type="nucleotide sequence ID" value="NC_014150.1"/>
</dbReference>
<evidence type="ECO:0000313" key="3">
    <source>
        <dbReference type="Proteomes" id="UP000001915"/>
    </source>
</evidence>
<reference evidence="2 3" key="1">
    <citation type="journal article" date="2010" name="Stand. Genomic Sci.">
        <title>Complete genome sequence of Brachyspira murdochii type strain (56-150).</title>
        <authorList>
            <person name="Pati A."/>
            <person name="Sikorski J."/>
            <person name="Gronow S."/>
            <person name="Munk C."/>
            <person name="Lapidus A."/>
            <person name="Copeland A."/>
            <person name="Glavina Del Tio T."/>
            <person name="Nolan M."/>
            <person name="Lucas S."/>
            <person name="Chen F."/>
            <person name="Tice H."/>
            <person name="Cheng J.F."/>
            <person name="Han C."/>
            <person name="Detter J.C."/>
            <person name="Bruce D."/>
            <person name="Tapia R."/>
            <person name="Goodwin L."/>
            <person name="Pitluck S."/>
            <person name="Liolios K."/>
            <person name="Ivanova N."/>
            <person name="Mavromatis K."/>
            <person name="Mikhailova N."/>
            <person name="Chen A."/>
            <person name="Palaniappan K."/>
            <person name="Land M."/>
            <person name="Hauser L."/>
            <person name="Chang Y.J."/>
            <person name="Jeffries C.D."/>
            <person name="Spring S."/>
            <person name="Rohde M."/>
            <person name="Goker M."/>
            <person name="Bristow J."/>
            <person name="Eisen J.A."/>
            <person name="Markowitz V."/>
            <person name="Hugenholtz P."/>
            <person name="Kyrpides N.C."/>
            <person name="Klenk H.P."/>
        </authorList>
    </citation>
    <scope>NUCLEOTIDE SEQUENCE [LARGE SCALE GENOMIC DNA]</scope>
    <source>
        <strain evidence="3">ATCC 51284 / DSM 12563 / 56-150</strain>
    </source>
</reference>
<organism evidence="2 3">
    <name type="scientific">Brachyspira murdochii (strain ATCC 51284 / DSM 12563 / 56-150)</name>
    <name type="common">Serpulina murdochii</name>
    <dbReference type="NCBI Taxonomy" id="526224"/>
    <lineage>
        <taxon>Bacteria</taxon>
        <taxon>Pseudomonadati</taxon>
        <taxon>Spirochaetota</taxon>
        <taxon>Spirochaetia</taxon>
        <taxon>Brachyspirales</taxon>
        <taxon>Brachyspiraceae</taxon>
        <taxon>Brachyspira</taxon>
    </lineage>
</organism>
<dbReference type="Gene3D" id="3.40.50.1010">
    <property type="entry name" value="5'-nuclease"/>
    <property type="match status" value="1"/>
</dbReference>
<gene>
    <name evidence="2" type="ordered locus">Bmur_2545</name>
</gene>
<accession>D5U6B5</accession>
<sequence>MNNKICCVLDTCALSFLLEKESELNESEKEWYNSFELIKNKIDVFVISSLVMHELSLNINIPEAKDNKDSNLVLKKIFNFFKYFFGIDKVEIIDLNEDSITEYRNLYKNTSFLIECQCDNKKDVCKSKKYKHKIDALIVAQASAYANNIYNNDKYSEFWLLTEDKNMKKYKTNNLKIYSFKDAKINLGIEDVLPL</sequence>
<proteinExistence type="predicted"/>
<feature type="domain" description="PIN" evidence="1">
    <location>
        <begin position="8"/>
        <end position="170"/>
    </location>
</feature>
<evidence type="ECO:0000259" key="1">
    <source>
        <dbReference type="Pfam" id="PF01850"/>
    </source>
</evidence>
<name>D5U6B5_BRAM5</name>
<dbReference type="EMBL" id="CP001959">
    <property type="protein sequence ID" value="ADG72614.1"/>
    <property type="molecule type" value="Genomic_DNA"/>
</dbReference>
<evidence type="ECO:0000313" key="2">
    <source>
        <dbReference type="EMBL" id="ADG72614.1"/>
    </source>
</evidence>
<dbReference type="Pfam" id="PF01850">
    <property type="entry name" value="PIN"/>
    <property type="match status" value="1"/>
</dbReference>
<dbReference type="SUPFAM" id="SSF88723">
    <property type="entry name" value="PIN domain-like"/>
    <property type="match status" value="1"/>
</dbReference>
<dbReference type="InterPro" id="IPR002716">
    <property type="entry name" value="PIN_dom"/>
</dbReference>
<dbReference type="KEGG" id="brm:Bmur_2545"/>
<dbReference type="Proteomes" id="UP000001915">
    <property type="component" value="Chromosome"/>
</dbReference>
<dbReference type="HOGENOM" id="CLU_1393998_0_0_12"/>